<dbReference type="InterPro" id="IPR006020">
    <property type="entry name" value="PTB/PI_dom"/>
</dbReference>
<reference evidence="2" key="2">
    <citation type="submission" date="2025-08" db="UniProtKB">
        <authorList>
            <consortium name="Ensembl"/>
        </authorList>
    </citation>
    <scope>IDENTIFICATION</scope>
</reference>
<dbReference type="RefSeq" id="XP_024915309.1">
    <property type="nucleotide sequence ID" value="XM_025059541.1"/>
</dbReference>
<dbReference type="Pfam" id="PF00640">
    <property type="entry name" value="PID"/>
    <property type="match status" value="1"/>
</dbReference>
<dbReference type="PANTHER" id="PTHR11232:SF79">
    <property type="entry name" value="PTB DOMAIN-CONTAINING ENGULFMENT ADAPTER PROTEIN 1"/>
    <property type="match status" value="1"/>
</dbReference>
<dbReference type="OrthoDB" id="10070446at2759"/>
<protein>
    <submittedName>
        <fullName evidence="2">PTB domain-containing engulfment adapter protein 1-like</fullName>
    </submittedName>
</protein>
<dbReference type="STRING" id="244447.ENSCSEP00000003478"/>
<dbReference type="Gene3D" id="2.30.29.30">
    <property type="entry name" value="Pleckstrin-homology domain (PH domain)/Phosphotyrosine-binding domain (PTB)"/>
    <property type="match status" value="1"/>
</dbReference>
<dbReference type="PANTHER" id="PTHR11232">
    <property type="entry name" value="PHOSPHOTYROSINE INTERACTION DOMAIN-CONTAINING FAMILY MEMBER"/>
    <property type="match status" value="1"/>
</dbReference>
<evidence type="ECO:0000259" key="1">
    <source>
        <dbReference type="PROSITE" id="PS01179"/>
    </source>
</evidence>
<dbReference type="CDD" id="cd00934">
    <property type="entry name" value="PTB"/>
    <property type="match status" value="1"/>
</dbReference>
<dbReference type="KEGG" id="csem:103384635"/>
<dbReference type="SMART" id="SM00462">
    <property type="entry name" value="PTB"/>
    <property type="match status" value="1"/>
</dbReference>
<dbReference type="PROSITE" id="PS01179">
    <property type="entry name" value="PID"/>
    <property type="match status" value="1"/>
</dbReference>
<reference evidence="2" key="3">
    <citation type="submission" date="2025-09" db="UniProtKB">
        <authorList>
            <consortium name="Ensembl"/>
        </authorList>
    </citation>
    <scope>IDENTIFICATION</scope>
</reference>
<dbReference type="InterPro" id="IPR011993">
    <property type="entry name" value="PH-like_dom_sf"/>
</dbReference>
<sequence length="174" mass="19665">MSDTSDDEPEISFKIKFLGRVEVVRPTGVEILEEAVQSLQIPDPYSSEKVAKKSKVHLFLSQKGIDLLEHETMFLLYQSPLFTVSFCAVLPSSPKIFGYVARHPAADTYHCYLFQSKKFSHVVVSAIGDAFKVSNQDEGTKGGRYLIVEALKHKNKMLQRENDELKRRLAGQTE</sequence>
<name>A0A3P8UJW1_CYNSE</name>
<evidence type="ECO:0000313" key="3">
    <source>
        <dbReference type="Proteomes" id="UP000265120"/>
    </source>
</evidence>
<dbReference type="InParanoid" id="A0A3P8UJW1"/>
<evidence type="ECO:0000313" key="2">
    <source>
        <dbReference type="Ensembl" id="ENSCSEP00000003478.1"/>
    </source>
</evidence>
<dbReference type="Ensembl" id="ENSCSET00000003523.1">
    <property type="protein sequence ID" value="ENSCSEP00000003478.1"/>
    <property type="gene ID" value="ENSCSEG00000002275.1"/>
</dbReference>
<dbReference type="SUPFAM" id="SSF50729">
    <property type="entry name" value="PH domain-like"/>
    <property type="match status" value="1"/>
</dbReference>
<reference evidence="2 3" key="1">
    <citation type="journal article" date="2014" name="Nat. Genet.">
        <title>Whole-genome sequence of a flatfish provides insights into ZW sex chromosome evolution and adaptation to a benthic lifestyle.</title>
        <authorList>
            <person name="Chen S."/>
            <person name="Zhang G."/>
            <person name="Shao C."/>
            <person name="Huang Q."/>
            <person name="Liu G."/>
            <person name="Zhang P."/>
            <person name="Song W."/>
            <person name="An N."/>
            <person name="Chalopin D."/>
            <person name="Volff J.N."/>
            <person name="Hong Y."/>
            <person name="Li Q."/>
            <person name="Sha Z."/>
            <person name="Zhou H."/>
            <person name="Xie M."/>
            <person name="Yu Q."/>
            <person name="Liu Y."/>
            <person name="Xiang H."/>
            <person name="Wang N."/>
            <person name="Wu K."/>
            <person name="Yang C."/>
            <person name="Zhou Q."/>
            <person name="Liao X."/>
            <person name="Yang L."/>
            <person name="Hu Q."/>
            <person name="Zhang J."/>
            <person name="Meng L."/>
            <person name="Jin L."/>
            <person name="Tian Y."/>
            <person name="Lian J."/>
            <person name="Yang J."/>
            <person name="Miao G."/>
            <person name="Liu S."/>
            <person name="Liang Z."/>
            <person name="Yan F."/>
            <person name="Li Y."/>
            <person name="Sun B."/>
            <person name="Zhang H."/>
            <person name="Zhang J."/>
            <person name="Zhu Y."/>
            <person name="Du M."/>
            <person name="Zhao Y."/>
            <person name="Schartl M."/>
            <person name="Tang Q."/>
            <person name="Wang J."/>
        </authorList>
    </citation>
    <scope>NUCLEOTIDE SEQUENCE</scope>
</reference>
<dbReference type="GeneTree" id="ENSGT00940000171106"/>
<dbReference type="GeneID" id="103384635"/>
<organism evidence="2 3">
    <name type="scientific">Cynoglossus semilaevis</name>
    <name type="common">Tongue sole</name>
    <dbReference type="NCBI Taxonomy" id="244447"/>
    <lineage>
        <taxon>Eukaryota</taxon>
        <taxon>Metazoa</taxon>
        <taxon>Chordata</taxon>
        <taxon>Craniata</taxon>
        <taxon>Vertebrata</taxon>
        <taxon>Euteleostomi</taxon>
        <taxon>Actinopterygii</taxon>
        <taxon>Neopterygii</taxon>
        <taxon>Teleostei</taxon>
        <taxon>Neoteleostei</taxon>
        <taxon>Acanthomorphata</taxon>
        <taxon>Carangaria</taxon>
        <taxon>Pleuronectiformes</taxon>
        <taxon>Pleuronectoidei</taxon>
        <taxon>Cynoglossidae</taxon>
        <taxon>Cynoglossinae</taxon>
        <taxon>Cynoglossus</taxon>
    </lineage>
</organism>
<dbReference type="RefSeq" id="XP_024915308.1">
    <property type="nucleotide sequence ID" value="XM_025059540.1"/>
</dbReference>
<keyword evidence="3" id="KW-1185">Reference proteome</keyword>
<proteinExistence type="predicted"/>
<dbReference type="InterPro" id="IPR051133">
    <property type="entry name" value="Adapter_Engulfment-Domain"/>
</dbReference>
<dbReference type="Proteomes" id="UP000265120">
    <property type="component" value="Chromosome 10"/>
</dbReference>
<feature type="domain" description="PID" evidence="1">
    <location>
        <begin position="11"/>
        <end position="133"/>
    </location>
</feature>
<dbReference type="AlphaFoldDB" id="A0A3P8UJW1"/>
<accession>A0A3P8UJW1</accession>
<dbReference type="RefSeq" id="XP_008316441.1">
    <property type="nucleotide sequence ID" value="XM_008318219.3"/>
</dbReference>
<dbReference type="OMA" id="QSKAYAH"/>